<organism evidence="1 2">
    <name type="scientific">Mycena rosella</name>
    <name type="common">Pink bonnet</name>
    <name type="synonym">Agaricus rosellus</name>
    <dbReference type="NCBI Taxonomy" id="1033263"/>
    <lineage>
        <taxon>Eukaryota</taxon>
        <taxon>Fungi</taxon>
        <taxon>Dikarya</taxon>
        <taxon>Basidiomycota</taxon>
        <taxon>Agaricomycotina</taxon>
        <taxon>Agaricomycetes</taxon>
        <taxon>Agaricomycetidae</taxon>
        <taxon>Agaricales</taxon>
        <taxon>Marasmiineae</taxon>
        <taxon>Mycenaceae</taxon>
        <taxon>Mycena</taxon>
    </lineage>
</organism>
<dbReference type="EMBL" id="JARKIE010000249">
    <property type="protein sequence ID" value="KAJ7661671.1"/>
    <property type="molecule type" value="Genomic_DNA"/>
</dbReference>
<dbReference type="Proteomes" id="UP001221757">
    <property type="component" value="Unassembled WGS sequence"/>
</dbReference>
<sequence length="447" mass="49449">MTETIEPPSYDGYGFEALVVSANADHADLPAYTRRPTPPPAAAQVEREPKKFVYEIKTRGRSWATLVVHGDARLGSGVPTVTEGSNLVGSVKLSLQSTETIQAVCIMIKGEILSGTTPSVTRTPFLEFKHTLWPGADGDSQAPGKLKGEYDWPFSIPLPKTVSKDAQPYRLPHSFAERLASFSVQYTAELRVVRGKLRMDDKVACTFRYFSMGQPGPPSALRQLAYQENSPLLGPDVDAEGWDNQPFSAKGTVFASRMVDIKCTFSLAKPLSYTRSASIPCAITIETKDAQALDLLSTPAACMVYLERIMQEELEDWKNHYEPCGRAVFWPSTEGAPGDSSHRRQLMGEIHLKQNLQPSCSVFGFAVEYAVVVFPFQATGFKPMDNAPVLRQPVEITTRYAPGPRQKTFTPATYEMRNVAVDHYYYSMVIERAMAQSVRGARRGGRS</sequence>
<gene>
    <name evidence="1" type="ORF">B0H17DRAFT_1094182</name>
</gene>
<reference evidence="1" key="1">
    <citation type="submission" date="2023-03" db="EMBL/GenBank/DDBJ databases">
        <title>Massive genome expansion in bonnet fungi (Mycena s.s.) driven by repeated elements and novel gene families across ecological guilds.</title>
        <authorList>
            <consortium name="Lawrence Berkeley National Laboratory"/>
            <person name="Harder C.B."/>
            <person name="Miyauchi S."/>
            <person name="Viragh M."/>
            <person name="Kuo A."/>
            <person name="Thoen E."/>
            <person name="Andreopoulos B."/>
            <person name="Lu D."/>
            <person name="Skrede I."/>
            <person name="Drula E."/>
            <person name="Henrissat B."/>
            <person name="Morin E."/>
            <person name="Kohler A."/>
            <person name="Barry K."/>
            <person name="LaButti K."/>
            <person name="Morin E."/>
            <person name="Salamov A."/>
            <person name="Lipzen A."/>
            <person name="Mereny Z."/>
            <person name="Hegedus B."/>
            <person name="Baldrian P."/>
            <person name="Stursova M."/>
            <person name="Weitz H."/>
            <person name="Taylor A."/>
            <person name="Grigoriev I.V."/>
            <person name="Nagy L.G."/>
            <person name="Martin F."/>
            <person name="Kauserud H."/>
        </authorList>
    </citation>
    <scope>NUCLEOTIDE SEQUENCE</scope>
    <source>
        <strain evidence="1">CBHHK067</strain>
    </source>
</reference>
<name>A0AAD7CSX1_MYCRO</name>
<accession>A0AAD7CSX1</accession>
<protein>
    <recommendedName>
        <fullName evidence="3">Arrestin-like N-terminal domain-containing protein</fullName>
    </recommendedName>
</protein>
<comment type="caution">
    <text evidence="1">The sequence shown here is derived from an EMBL/GenBank/DDBJ whole genome shotgun (WGS) entry which is preliminary data.</text>
</comment>
<evidence type="ECO:0000313" key="1">
    <source>
        <dbReference type="EMBL" id="KAJ7661671.1"/>
    </source>
</evidence>
<evidence type="ECO:0008006" key="3">
    <source>
        <dbReference type="Google" id="ProtNLM"/>
    </source>
</evidence>
<evidence type="ECO:0000313" key="2">
    <source>
        <dbReference type="Proteomes" id="UP001221757"/>
    </source>
</evidence>
<dbReference type="InterPro" id="IPR014752">
    <property type="entry name" value="Arrestin-like_C"/>
</dbReference>
<keyword evidence="2" id="KW-1185">Reference proteome</keyword>
<dbReference type="Gene3D" id="2.60.40.640">
    <property type="match status" value="1"/>
</dbReference>
<proteinExistence type="predicted"/>
<dbReference type="AlphaFoldDB" id="A0AAD7CSX1"/>